<name>A0A9Y3RHV3_9CICH</name>
<keyword evidence="6" id="KW-1015">Disulfide bond</keyword>
<dbReference type="SUPFAM" id="SSF48726">
    <property type="entry name" value="Immunoglobulin"/>
    <property type="match status" value="5"/>
</dbReference>
<evidence type="ECO:0000256" key="2">
    <source>
        <dbReference type="ARBA" id="ARBA00022475"/>
    </source>
</evidence>
<sequence length="852" mass="94077">MKLQDGLRVAPMELGSRMQVCVSICLLPQMTSHLCLLILSGLAVSSQFGLEDVFFSPQDQTVREGEGVFLRCVSGESSPPASITWLKDGKVVTRGRQIQGEYGGGHQKKTSGTLHLFNVTLEDEGVYVCVTHNPSLNISKKSRQARLTVQGVPRRLQFIQGPDNITVAIGTEVSMHCSVLGFPVPMVHWFKDGCLLMNCSGSFSLQNNGQLLTFRNVSKEHEGSYHCEASNQKETIRSQPAFLLPAEMDWSFVQQPTNLTVKSSKNVTVTCRPPYSRPAAQVSWFKNNRLLTPTENVTMLPSGDLFIHSVQEHDSGSYFCRASNTHLQRFLTSRRATLTVLAPPSVKLWPQVLTVPLGAQVVLECQVSGHPLPSISWMKRGHTKQTGGKIALAQRNATLYIQSVRSYDEGVYVCEASNTLGQSHGTALLRVAVSPLIVVFKDQVTYTIGTLVVLPCRAMGILPITYTWMRGRTEPQSPISTTEGRHIDEDGSLHISSVQYSDAGEYYCTAENRAGRHQKRMILIITDRPSDRGRRTRLVLSASTSDNEQRPASKWSDSVAEQRFKTTRYPHVQEKHNETTYEFLTLNTVWLPLISFCQAQRNLGVPIRHAERRAAGRTYENRAFEDDDCVAVIEQSPNTSETRARPPGPSLVTVQMERTFDEVQEDTQRSLDNHSVTVETYPEPILDTKIDPSLEEEKGCSLSQPSIQVHCTEDWTSNRGDNQSPCQDTLPPPSPLISRSPSPSPPSRREESVHSSLTLQSAEPCVAPIHHSLSISHGNPPLLLSHNVSVGLTTVAVDVHFYPAATAPMAVGTSTHINSVSNSSAVTAPLFSPTLANSQENDQSASRLHQCK</sequence>
<proteinExistence type="predicted"/>
<evidence type="ECO:0000259" key="10">
    <source>
        <dbReference type="PROSITE" id="PS50835"/>
    </source>
</evidence>
<keyword evidence="5" id="KW-0472">Membrane</keyword>
<dbReference type="InterPro" id="IPR013106">
    <property type="entry name" value="Ig_V-set"/>
</dbReference>
<feature type="region of interest" description="Disordered" evidence="9">
    <location>
        <begin position="662"/>
        <end position="685"/>
    </location>
</feature>
<dbReference type="SMART" id="SM00408">
    <property type="entry name" value="IGc2"/>
    <property type="match status" value="5"/>
</dbReference>
<feature type="domain" description="Ig-like" evidence="10">
    <location>
        <begin position="153"/>
        <end position="237"/>
    </location>
</feature>
<evidence type="ECO:0000256" key="8">
    <source>
        <dbReference type="ARBA" id="ARBA00023319"/>
    </source>
</evidence>
<keyword evidence="2" id="KW-1003">Cell membrane</keyword>
<dbReference type="GO" id="GO:0043025">
    <property type="term" value="C:neuronal cell body"/>
    <property type="evidence" value="ECO:0007669"/>
    <property type="project" value="TreeGrafter"/>
</dbReference>
<evidence type="ECO:0000256" key="7">
    <source>
        <dbReference type="ARBA" id="ARBA00023180"/>
    </source>
</evidence>
<dbReference type="PANTHER" id="PTHR45080">
    <property type="entry name" value="CONTACTIN 5"/>
    <property type="match status" value="1"/>
</dbReference>
<dbReference type="Proteomes" id="UP000695023">
    <property type="component" value="Unplaced"/>
</dbReference>
<dbReference type="InterPro" id="IPR007110">
    <property type="entry name" value="Ig-like_dom"/>
</dbReference>
<dbReference type="GO" id="GO:0007156">
    <property type="term" value="P:homophilic cell adhesion via plasma membrane adhesion molecules"/>
    <property type="evidence" value="ECO:0007669"/>
    <property type="project" value="TreeGrafter"/>
</dbReference>
<evidence type="ECO:0000313" key="12">
    <source>
        <dbReference type="RefSeq" id="XP_005743182.1"/>
    </source>
</evidence>
<comment type="subcellular location">
    <subcellularLocation>
        <location evidence="1">Cell membrane</location>
    </subcellularLocation>
</comment>
<reference evidence="12" key="1">
    <citation type="submission" date="2025-08" db="UniProtKB">
        <authorList>
            <consortium name="RefSeq"/>
        </authorList>
    </citation>
    <scope>IDENTIFICATION</scope>
</reference>
<keyword evidence="8" id="KW-0393">Immunoglobulin domain</keyword>
<dbReference type="GO" id="GO:0030424">
    <property type="term" value="C:axon"/>
    <property type="evidence" value="ECO:0007669"/>
    <property type="project" value="TreeGrafter"/>
</dbReference>
<keyword evidence="7" id="KW-0325">Glycoprotein</keyword>
<dbReference type="InterPro" id="IPR050958">
    <property type="entry name" value="Cell_Adh-Cytoskel_Orgn"/>
</dbReference>
<protein>
    <submittedName>
        <fullName evidence="12">Hemicentin-2</fullName>
    </submittedName>
</protein>
<dbReference type="InterPro" id="IPR003599">
    <property type="entry name" value="Ig_sub"/>
</dbReference>
<dbReference type="SMART" id="SM00409">
    <property type="entry name" value="IG"/>
    <property type="match status" value="5"/>
</dbReference>
<feature type="domain" description="Ig-like" evidence="10">
    <location>
        <begin position="435"/>
        <end position="523"/>
    </location>
</feature>
<dbReference type="AlphaFoldDB" id="A0A9Y3RHV3"/>
<evidence type="ECO:0000256" key="4">
    <source>
        <dbReference type="ARBA" id="ARBA00022737"/>
    </source>
</evidence>
<evidence type="ECO:0000256" key="9">
    <source>
        <dbReference type="SAM" id="MobiDB-lite"/>
    </source>
</evidence>
<keyword evidence="4" id="KW-0677">Repeat</keyword>
<dbReference type="InterPro" id="IPR003598">
    <property type="entry name" value="Ig_sub2"/>
</dbReference>
<dbReference type="Pfam" id="PF07679">
    <property type="entry name" value="I-set"/>
    <property type="match status" value="2"/>
</dbReference>
<dbReference type="InterPro" id="IPR013783">
    <property type="entry name" value="Ig-like_fold"/>
</dbReference>
<keyword evidence="11" id="KW-1185">Reference proteome</keyword>
<dbReference type="GO" id="GO:0008046">
    <property type="term" value="F:axon guidance receptor activity"/>
    <property type="evidence" value="ECO:0007669"/>
    <property type="project" value="TreeGrafter"/>
</dbReference>
<dbReference type="CDD" id="cd00096">
    <property type="entry name" value="Ig"/>
    <property type="match status" value="2"/>
</dbReference>
<dbReference type="Pfam" id="PF13927">
    <property type="entry name" value="Ig_3"/>
    <property type="match status" value="3"/>
</dbReference>
<feature type="domain" description="Ig-like" evidence="10">
    <location>
        <begin position="344"/>
        <end position="434"/>
    </location>
</feature>
<dbReference type="Gene3D" id="2.60.40.10">
    <property type="entry name" value="Immunoglobulins"/>
    <property type="match status" value="5"/>
</dbReference>
<feature type="domain" description="Ig-like" evidence="10">
    <location>
        <begin position="28"/>
        <end position="148"/>
    </location>
</feature>
<dbReference type="RefSeq" id="XP_005743182.1">
    <property type="nucleotide sequence ID" value="XM_005743125.1"/>
</dbReference>
<accession>A0A9Y3RHV3</accession>
<dbReference type="PANTHER" id="PTHR45080:SF8">
    <property type="entry name" value="IG-LIKE DOMAIN-CONTAINING PROTEIN"/>
    <property type="match status" value="1"/>
</dbReference>
<feature type="compositionally biased region" description="Polar residues" evidence="9">
    <location>
        <begin position="714"/>
        <end position="727"/>
    </location>
</feature>
<evidence type="ECO:0000256" key="6">
    <source>
        <dbReference type="ARBA" id="ARBA00023157"/>
    </source>
</evidence>
<dbReference type="PROSITE" id="PS50835">
    <property type="entry name" value="IG_LIKE"/>
    <property type="match status" value="5"/>
</dbReference>
<dbReference type="SMART" id="SM00406">
    <property type="entry name" value="IGv"/>
    <property type="match status" value="3"/>
</dbReference>
<dbReference type="InterPro" id="IPR013098">
    <property type="entry name" value="Ig_I-set"/>
</dbReference>
<dbReference type="FunFam" id="2.60.40.10:FF:000005">
    <property type="entry name" value="Neuronal cell adhesion molecule"/>
    <property type="match status" value="1"/>
</dbReference>
<evidence type="ECO:0000256" key="1">
    <source>
        <dbReference type="ARBA" id="ARBA00004236"/>
    </source>
</evidence>
<evidence type="ECO:0000313" key="11">
    <source>
        <dbReference type="Proteomes" id="UP000695023"/>
    </source>
</evidence>
<dbReference type="GO" id="GO:0050808">
    <property type="term" value="P:synapse organization"/>
    <property type="evidence" value="ECO:0007669"/>
    <property type="project" value="TreeGrafter"/>
</dbReference>
<feature type="domain" description="Ig-like" evidence="10">
    <location>
        <begin position="240"/>
        <end position="339"/>
    </location>
</feature>
<organism evidence="11 12">
    <name type="scientific">Pundamilia nyererei</name>
    <dbReference type="NCBI Taxonomy" id="303518"/>
    <lineage>
        <taxon>Eukaryota</taxon>
        <taxon>Metazoa</taxon>
        <taxon>Chordata</taxon>
        <taxon>Craniata</taxon>
        <taxon>Vertebrata</taxon>
        <taxon>Euteleostomi</taxon>
        <taxon>Actinopterygii</taxon>
        <taxon>Neopterygii</taxon>
        <taxon>Teleostei</taxon>
        <taxon>Neoteleostei</taxon>
        <taxon>Acanthomorphata</taxon>
        <taxon>Ovalentaria</taxon>
        <taxon>Cichlomorphae</taxon>
        <taxon>Cichliformes</taxon>
        <taxon>Cichlidae</taxon>
        <taxon>African cichlids</taxon>
        <taxon>Pseudocrenilabrinae</taxon>
        <taxon>Haplochromini</taxon>
        <taxon>Pundamilia</taxon>
    </lineage>
</organism>
<keyword evidence="3" id="KW-0732">Signal</keyword>
<dbReference type="InterPro" id="IPR036179">
    <property type="entry name" value="Ig-like_dom_sf"/>
</dbReference>
<gene>
    <name evidence="12" type="primary">LOC102199295</name>
</gene>
<dbReference type="GO" id="GO:0005886">
    <property type="term" value="C:plasma membrane"/>
    <property type="evidence" value="ECO:0007669"/>
    <property type="project" value="UniProtKB-SubCell"/>
</dbReference>
<evidence type="ECO:0000256" key="5">
    <source>
        <dbReference type="ARBA" id="ARBA00023136"/>
    </source>
</evidence>
<evidence type="ECO:0000256" key="3">
    <source>
        <dbReference type="ARBA" id="ARBA00022729"/>
    </source>
</evidence>
<feature type="region of interest" description="Disordered" evidence="9">
    <location>
        <begin position="714"/>
        <end position="759"/>
    </location>
</feature>
<dbReference type="GeneID" id="102199295"/>
<feature type="compositionally biased region" description="Basic and acidic residues" evidence="9">
    <location>
        <begin position="662"/>
        <end position="672"/>
    </location>
</feature>